<proteinExistence type="predicted"/>
<dbReference type="InterPro" id="IPR021109">
    <property type="entry name" value="Peptidase_aspartic_dom_sf"/>
</dbReference>
<sequence>MQGRRDSPGAATQGLLDSGCTSSTVNRAFVQKHGLDTKKTAVPITVYNADGTRNKAGDITEFVEFQMTIGNHSERINLAVTDLGSRDLYLSHDWLKCHNPVINWETGTIIFGRCQCVKNPFPLPDADPDDQWDEELEDGDTMMSLQALKPKIAHQLVPLSCYGNHSSCALLSIPSHYAS</sequence>
<dbReference type="CDD" id="cd00303">
    <property type="entry name" value="retropepsin_like"/>
    <property type="match status" value="1"/>
</dbReference>
<dbReference type="EMBL" id="FUEG01000034">
    <property type="protein sequence ID" value="SJL16404.1"/>
    <property type="molecule type" value="Genomic_DNA"/>
</dbReference>
<name>A0A284S5W8_ARMOS</name>
<organism evidence="1 2">
    <name type="scientific">Armillaria ostoyae</name>
    <name type="common">Armillaria root rot fungus</name>
    <dbReference type="NCBI Taxonomy" id="47428"/>
    <lineage>
        <taxon>Eukaryota</taxon>
        <taxon>Fungi</taxon>
        <taxon>Dikarya</taxon>
        <taxon>Basidiomycota</taxon>
        <taxon>Agaricomycotina</taxon>
        <taxon>Agaricomycetes</taxon>
        <taxon>Agaricomycetidae</taxon>
        <taxon>Agaricales</taxon>
        <taxon>Marasmiineae</taxon>
        <taxon>Physalacriaceae</taxon>
        <taxon>Armillaria</taxon>
    </lineage>
</organism>
<reference evidence="2" key="1">
    <citation type="journal article" date="2017" name="Nat. Ecol. Evol.">
        <title>Genome expansion and lineage-specific genetic innovations in the forest pathogenic fungi Armillaria.</title>
        <authorList>
            <person name="Sipos G."/>
            <person name="Prasanna A.N."/>
            <person name="Walter M.C."/>
            <person name="O'Connor E."/>
            <person name="Balint B."/>
            <person name="Krizsan K."/>
            <person name="Kiss B."/>
            <person name="Hess J."/>
            <person name="Varga T."/>
            <person name="Slot J."/>
            <person name="Riley R."/>
            <person name="Boka B."/>
            <person name="Rigling D."/>
            <person name="Barry K."/>
            <person name="Lee J."/>
            <person name="Mihaltcheva S."/>
            <person name="LaButti K."/>
            <person name="Lipzen A."/>
            <person name="Waldron R."/>
            <person name="Moloney N.M."/>
            <person name="Sperisen C."/>
            <person name="Kredics L."/>
            <person name="Vagvoelgyi C."/>
            <person name="Patrignani A."/>
            <person name="Fitzpatrick D."/>
            <person name="Nagy I."/>
            <person name="Doyle S."/>
            <person name="Anderson J.B."/>
            <person name="Grigoriev I.V."/>
            <person name="Gueldener U."/>
            <person name="Muensterkoetter M."/>
            <person name="Nagy L.G."/>
        </authorList>
    </citation>
    <scope>NUCLEOTIDE SEQUENCE [LARGE SCALE GENOMIC DNA]</scope>
    <source>
        <strain evidence="2">C18/9</strain>
    </source>
</reference>
<dbReference type="SUPFAM" id="SSF50630">
    <property type="entry name" value="Acid proteases"/>
    <property type="match status" value="1"/>
</dbReference>
<dbReference type="OrthoDB" id="3267566at2759"/>
<dbReference type="Gene3D" id="2.40.70.10">
    <property type="entry name" value="Acid Proteases"/>
    <property type="match status" value="1"/>
</dbReference>
<evidence type="ECO:0008006" key="3">
    <source>
        <dbReference type="Google" id="ProtNLM"/>
    </source>
</evidence>
<gene>
    <name evidence="1" type="ORF">ARMOST_19928</name>
</gene>
<dbReference type="AlphaFoldDB" id="A0A284S5W8"/>
<dbReference type="Proteomes" id="UP000219338">
    <property type="component" value="Unassembled WGS sequence"/>
</dbReference>
<evidence type="ECO:0000313" key="1">
    <source>
        <dbReference type="EMBL" id="SJL16404.1"/>
    </source>
</evidence>
<protein>
    <recommendedName>
        <fullName evidence="3">Peptidase A2 domain-containing protein</fullName>
    </recommendedName>
</protein>
<keyword evidence="2" id="KW-1185">Reference proteome</keyword>
<dbReference type="Pfam" id="PF08284">
    <property type="entry name" value="RVP_2"/>
    <property type="match status" value="1"/>
</dbReference>
<evidence type="ECO:0000313" key="2">
    <source>
        <dbReference type="Proteomes" id="UP000219338"/>
    </source>
</evidence>
<accession>A0A284S5W8</accession>